<evidence type="ECO:0000313" key="1">
    <source>
        <dbReference type="EMBL" id="GBO42856.1"/>
    </source>
</evidence>
<proteinExistence type="predicted"/>
<accession>A0A4Y2X164</accession>
<reference evidence="1 2" key="1">
    <citation type="journal article" date="2019" name="Sci. Rep.">
        <title>Orb-weaving spider Araneus ventricosus genome elucidates the spidroin gene catalogue.</title>
        <authorList>
            <person name="Kono N."/>
            <person name="Nakamura H."/>
            <person name="Ohtoshi R."/>
            <person name="Moran D.A.P."/>
            <person name="Shinohara A."/>
            <person name="Yoshida Y."/>
            <person name="Fujiwara M."/>
            <person name="Mori M."/>
            <person name="Tomita M."/>
            <person name="Arakawa K."/>
        </authorList>
    </citation>
    <scope>NUCLEOTIDE SEQUENCE [LARGE SCALE GENOMIC DNA]</scope>
</reference>
<protein>
    <submittedName>
        <fullName evidence="1">Uncharacterized protein</fullName>
    </submittedName>
</protein>
<dbReference type="Proteomes" id="UP000499080">
    <property type="component" value="Unassembled WGS sequence"/>
</dbReference>
<sequence>MDSIGKSIKSLRKNCKISSILRRVEEQMVAYHLKEVVPASLTSGIKGRKDLGMVPPVSGDSLVTVEKSIAGIMLPVVDPLSMLRQFKMINSNCRNVPSANNKYVARPGDASGSFMS</sequence>
<dbReference type="AlphaFoldDB" id="A0A4Y2X164"/>
<comment type="caution">
    <text evidence="1">The sequence shown here is derived from an EMBL/GenBank/DDBJ whole genome shotgun (WGS) entry which is preliminary data.</text>
</comment>
<organism evidence="1 2">
    <name type="scientific">Araneus ventricosus</name>
    <name type="common">Orbweaver spider</name>
    <name type="synonym">Epeira ventricosa</name>
    <dbReference type="NCBI Taxonomy" id="182803"/>
    <lineage>
        <taxon>Eukaryota</taxon>
        <taxon>Metazoa</taxon>
        <taxon>Ecdysozoa</taxon>
        <taxon>Arthropoda</taxon>
        <taxon>Chelicerata</taxon>
        <taxon>Arachnida</taxon>
        <taxon>Araneae</taxon>
        <taxon>Araneomorphae</taxon>
        <taxon>Entelegynae</taxon>
        <taxon>Araneoidea</taxon>
        <taxon>Araneidae</taxon>
        <taxon>Araneus</taxon>
    </lineage>
</organism>
<keyword evidence="2" id="KW-1185">Reference proteome</keyword>
<name>A0A4Y2X164_ARAVE</name>
<dbReference type="EMBL" id="BGPR01069114">
    <property type="protein sequence ID" value="GBO42856.1"/>
    <property type="molecule type" value="Genomic_DNA"/>
</dbReference>
<evidence type="ECO:0000313" key="2">
    <source>
        <dbReference type="Proteomes" id="UP000499080"/>
    </source>
</evidence>
<gene>
    <name evidence="1" type="ORF">AVEN_268591_1</name>
</gene>